<evidence type="ECO:0000259" key="2">
    <source>
        <dbReference type="Pfam" id="PF02317"/>
    </source>
</evidence>
<dbReference type="GO" id="GO:0016491">
    <property type="term" value="F:oxidoreductase activity"/>
    <property type="evidence" value="ECO:0007669"/>
    <property type="project" value="InterPro"/>
</dbReference>
<dbReference type="InterPro" id="IPR008927">
    <property type="entry name" value="6-PGluconate_DH-like_C_sf"/>
</dbReference>
<evidence type="ECO:0000256" key="1">
    <source>
        <dbReference type="SAM" id="SignalP"/>
    </source>
</evidence>
<sequence>MARNRDAFALRANRNIIVIIFALPLLCARPFCPFPAGVVDSFTPLTIPSSPCLVARNTNANCVKRKNTLSLLPVLIPLCGHKCNIQRNSAPNDDTTITSTISPTVVKEMEKETKTNQKVGIIGAGAISYATAAILHENKHDPMIWSPSGKGTIDLFQSLEQQSSQTEGKDGILTVSGARDFKFTPRIASNLSQLVNENDILIIALPANGHLKVFQEMAPLVLSHHVIIISSHSSLGGLYLSQLLHDRFDKEKVPPIIAWGTTAATARQSSLTSVQICTVRSKIDLCTLPQSYASTHGIALCTNLFGTTKNSKQEEEEIFVERNGLLAISLSNLNAQNHLGIALGNMSRMERGESWSQMLNITPNIGRLLEELDQERLRIADACHVKVRTIFEHFSLSFHVPISSSISKMNFDMVHDLGIDVNGPNDANSRYVTEDVPYGLTLIVVLGKLVGERAWLHESGINIISAMYGREFEKENDLLDALALDNVKSVEELDVAGRTGIITWK</sequence>
<dbReference type="EMBL" id="HBNS01013604">
    <property type="protein sequence ID" value="CAE4599683.1"/>
    <property type="molecule type" value="Transcribed_RNA"/>
</dbReference>
<feature type="chain" id="PRO_5030160883" description="Opine dehydrogenase domain-containing protein" evidence="1">
    <location>
        <begin position="29"/>
        <end position="505"/>
    </location>
</feature>
<feature type="signal peptide" evidence="1">
    <location>
        <begin position="1"/>
        <end position="28"/>
    </location>
</feature>
<dbReference type="Gene3D" id="1.10.1040.10">
    <property type="entry name" value="N-(1-d-carboxylethyl)-l-norvaline Dehydrogenase, domain 2"/>
    <property type="match status" value="1"/>
</dbReference>
<organism evidence="3">
    <name type="scientific">Ditylum brightwellii</name>
    <dbReference type="NCBI Taxonomy" id="49249"/>
    <lineage>
        <taxon>Eukaryota</taxon>
        <taxon>Sar</taxon>
        <taxon>Stramenopiles</taxon>
        <taxon>Ochrophyta</taxon>
        <taxon>Bacillariophyta</taxon>
        <taxon>Mediophyceae</taxon>
        <taxon>Lithodesmiophycidae</taxon>
        <taxon>Lithodesmiales</taxon>
        <taxon>Lithodesmiaceae</taxon>
        <taxon>Ditylum</taxon>
    </lineage>
</organism>
<gene>
    <name evidence="3" type="ORF">DBRI00130_LOCUS10960</name>
</gene>
<dbReference type="InterPro" id="IPR036291">
    <property type="entry name" value="NAD(P)-bd_dom_sf"/>
</dbReference>
<accession>A0A6V2DNJ7</accession>
<keyword evidence="1" id="KW-0732">Signal</keyword>
<dbReference type="SUPFAM" id="SSF51735">
    <property type="entry name" value="NAD(P)-binding Rossmann-fold domains"/>
    <property type="match status" value="1"/>
</dbReference>
<evidence type="ECO:0000313" key="3">
    <source>
        <dbReference type="EMBL" id="CAE4599683.1"/>
    </source>
</evidence>
<dbReference type="PANTHER" id="PTHR38015:SF1">
    <property type="entry name" value="OPINE DEHYDROGENASE DOMAIN-CONTAINING PROTEIN"/>
    <property type="match status" value="1"/>
</dbReference>
<feature type="domain" description="Opine dehydrogenase" evidence="2">
    <location>
        <begin position="323"/>
        <end position="467"/>
    </location>
</feature>
<dbReference type="PANTHER" id="PTHR38015">
    <property type="entry name" value="BLR6086 PROTEIN"/>
    <property type="match status" value="1"/>
</dbReference>
<dbReference type="Pfam" id="PF02317">
    <property type="entry name" value="Octopine_DH"/>
    <property type="match status" value="1"/>
</dbReference>
<dbReference type="SUPFAM" id="SSF48179">
    <property type="entry name" value="6-phosphogluconate dehydrogenase C-terminal domain-like"/>
    <property type="match status" value="1"/>
</dbReference>
<dbReference type="InterPro" id="IPR013328">
    <property type="entry name" value="6PGD_dom2"/>
</dbReference>
<proteinExistence type="predicted"/>
<protein>
    <recommendedName>
        <fullName evidence="2">Opine dehydrogenase domain-containing protein</fullName>
    </recommendedName>
</protein>
<dbReference type="InterPro" id="IPR003421">
    <property type="entry name" value="Opine_DH"/>
</dbReference>
<reference evidence="3" key="1">
    <citation type="submission" date="2021-01" db="EMBL/GenBank/DDBJ databases">
        <authorList>
            <person name="Corre E."/>
            <person name="Pelletier E."/>
            <person name="Niang G."/>
            <person name="Scheremetjew M."/>
            <person name="Finn R."/>
            <person name="Kale V."/>
            <person name="Holt S."/>
            <person name="Cochrane G."/>
            <person name="Meng A."/>
            <person name="Brown T."/>
            <person name="Cohen L."/>
        </authorList>
    </citation>
    <scope>NUCLEOTIDE SEQUENCE</scope>
    <source>
        <strain evidence="3">GSO104</strain>
    </source>
</reference>
<dbReference type="AlphaFoldDB" id="A0A6V2DNJ7"/>
<name>A0A6V2DNJ7_9STRA</name>
<dbReference type="InterPro" id="IPR051729">
    <property type="entry name" value="Opine/Lysopine_DH"/>
</dbReference>
<dbReference type="Gene3D" id="3.40.50.720">
    <property type="entry name" value="NAD(P)-binding Rossmann-like Domain"/>
    <property type="match status" value="1"/>
</dbReference>